<feature type="region of interest" description="Disordered" evidence="5">
    <location>
        <begin position="42"/>
        <end position="99"/>
    </location>
</feature>
<sequence length="269" mass="29732">MNPSHEEQDDDPLFPADSDVLSLNEIEEAYLRALETADAADAMFPDSLGDDIPPPDTNDSIAEELNSDRPTATETQQDAPVETPPDLSDPVASDSATPTTVSQVIEALLFVSDHPTPAKRIGETLGGSNGPEEVDQEIRSLNAQYESEGRPYEIHLVEGGYVMSLRKAFEPVRERVYGQGPKEVKLNQDALEVLAFIAYRQPVTRQQIEETGKERAGGFIRQLLRRQLIQLVRGNDSSEDAYTTTPRFLDLFGLASTEDLPHAEDFSFK</sequence>
<evidence type="ECO:0000256" key="5">
    <source>
        <dbReference type="SAM" id="MobiDB-lite"/>
    </source>
</evidence>
<protein>
    <recommendedName>
        <fullName evidence="8">Segregation and condensation protein B</fullName>
    </recommendedName>
</protein>
<keyword evidence="2" id="KW-0132">Cell division</keyword>
<organism evidence="6 7">
    <name type="scientific">Thalassoglobus neptunius</name>
    <dbReference type="NCBI Taxonomy" id="1938619"/>
    <lineage>
        <taxon>Bacteria</taxon>
        <taxon>Pseudomonadati</taxon>
        <taxon>Planctomycetota</taxon>
        <taxon>Planctomycetia</taxon>
        <taxon>Planctomycetales</taxon>
        <taxon>Planctomycetaceae</taxon>
        <taxon>Thalassoglobus</taxon>
    </lineage>
</organism>
<comment type="caution">
    <text evidence="6">The sequence shown here is derived from an EMBL/GenBank/DDBJ whole genome shotgun (WGS) entry which is preliminary data.</text>
</comment>
<reference evidence="6 7" key="1">
    <citation type="submission" date="2019-02" db="EMBL/GenBank/DDBJ databases">
        <title>Deep-cultivation of Planctomycetes and their phenomic and genomic characterization uncovers novel biology.</title>
        <authorList>
            <person name="Wiegand S."/>
            <person name="Jogler M."/>
            <person name="Boedeker C."/>
            <person name="Pinto D."/>
            <person name="Vollmers J."/>
            <person name="Rivas-Marin E."/>
            <person name="Kohn T."/>
            <person name="Peeters S.H."/>
            <person name="Heuer A."/>
            <person name="Rast P."/>
            <person name="Oberbeckmann S."/>
            <person name="Bunk B."/>
            <person name="Jeske O."/>
            <person name="Meyerdierks A."/>
            <person name="Storesund J.E."/>
            <person name="Kallscheuer N."/>
            <person name="Luecker S."/>
            <person name="Lage O.M."/>
            <person name="Pohl T."/>
            <person name="Merkel B.J."/>
            <person name="Hornburger P."/>
            <person name="Mueller R.-W."/>
            <person name="Bruemmer F."/>
            <person name="Labrenz M."/>
            <person name="Spormann A.M."/>
            <person name="Op Den Camp H."/>
            <person name="Overmann J."/>
            <person name="Amann R."/>
            <person name="Jetten M.S.M."/>
            <person name="Mascher T."/>
            <person name="Medema M.H."/>
            <person name="Devos D.P."/>
            <person name="Kaster A.-K."/>
            <person name="Ovreas L."/>
            <person name="Rohde M."/>
            <person name="Galperin M.Y."/>
            <person name="Jogler C."/>
        </authorList>
    </citation>
    <scope>NUCLEOTIDE SEQUENCE [LARGE SCALE GENOMIC DNA]</scope>
    <source>
        <strain evidence="6 7">KOR42</strain>
    </source>
</reference>
<keyword evidence="3" id="KW-0159">Chromosome partition</keyword>
<dbReference type="InterPro" id="IPR036390">
    <property type="entry name" value="WH_DNA-bd_sf"/>
</dbReference>
<dbReference type="Gene3D" id="1.10.10.10">
    <property type="entry name" value="Winged helix-like DNA-binding domain superfamily/Winged helix DNA-binding domain"/>
    <property type="match status" value="2"/>
</dbReference>
<keyword evidence="7" id="KW-1185">Reference proteome</keyword>
<dbReference type="RefSeq" id="WP_146510948.1">
    <property type="nucleotide sequence ID" value="NZ_SIHI01000012.1"/>
</dbReference>
<evidence type="ECO:0000256" key="1">
    <source>
        <dbReference type="ARBA" id="ARBA00022490"/>
    </source>
</evidence>
<evidence type="ECO:0000256" key="2">
    <source>
        <dbReference type="ARBA" id="ARBA00022618"/>
    </source>
</evidence>
<dbReference type="InterPro" id="IPR036388">
    <property type="entry name" value="WH-like_DNA-bd_sf"/>
</dbReference>
<gene>
    <name evidence="6" type="ORF">KOR42_34990</name>
</gene>
<dbReference type="OrthoDB" id="211906at2"/>
<dbReference type="EMBL" id="SIHI01000012">
    <property type="protein sequence ID" value="TWT51611.1"/>
    <property type="molecule type" value="Genomic_DNA"/>
</dbReference>
<keyword evidence="1" id="KW-0963">Cytoplasm</keyword>
<keyword evidence="4" id="KW-0131">Cell cycle</keyword>
<dbReference type="Pfam" id="PF04079">
    <property type="entry name" value="SMC_ScpB"/>
    <property type="match status" value="1"/>
</dbReference>
<evidence type="ECO:0000256" key="4">
    <source>
        <dbReference type="ARBA" id="ARBA00023306"/>
    </source>
</evidence>
<dbReference type="InterPro" id="IPR005234">
    <property type="entry name" value="ScpB_csome_segregation"/>
</dbReference>
<dbReference type="GO" id="GO:0051304">
    <property type="term" value="P:chromosome separation"/>
    <property type="evidence" value="ECO:0007669"/>
    <property type="project" value="InterPro"/>
</dbReference>
<dbReference type="PANTHER" id="PTHR34298">
    <property type="entry name" value="SEGREGATION AND CONDENSATION PROTEIN B"/>
    <property type="match status" value="1"/>
</dbReference>
<evidence type="ECO:0008006" key="8">
    <source>
        <dbReference type="Google" id="ProtNLM"/>
    </source>
</evidence>
<evidence type="ECO:0000256" key="3">
    <source>
        <dbReference type="ARBA" id="ARBA00022829"/>
    </source>
</evidence>
<dbReference type="Proteomes" id="UP000317243">
    <property type="component" value="Unassembled WGS sequence"/>
</dbReference>
<feature type="region of interest" description="Disordered" evidence="5">
    <location>
        <begin position="1"/>
        <end position="20"/>
    </location>
</feature>
<dbReference type="PANTHER" id="PTHR34298:SF2">
    <property type="entry name" value="SEGREGATION AND CONDENSATION PROTEIN B"/>
    <property type="match status" value="1"/>
</dbReference>
<evidence type="ECO:0000313" key="6">
    <source>
        <dbReference type="EMBL" id="TWT51611.1"/>
    </source>
</evidence>
<dbReference type="GO" id="GO:0051301">
    <property type="term" value="P:cell division"/>
    <property type="evidence" value="ECO:0007669"/>
    <property type="project" value="UniProtKB-KW"/>
</dbReference>
<dbReference type="AlphaFoldDB" id="A0A5C5WNC8"/>
<accession>A0A5C5WNC8</accession>
<evidence type="ECO:0000313" key="7">
    <source>
        <dbReference type="Proteomes" id="UP000317243"/>
    </source>
</evidence>
<feature type="compositionally biased region" description="Polar residues" evidence="5">
    <location>
        <begin position="68"/>
        <end position="78"/>
    </location>
</feature>
<proteinExistence type="predicted"/>
<name>A0A5C5WNC8_9PLAN</name>
<dbReference type="SUPFAM" id="SSF46785">
    <property type="entry name" value="Winged helix' DNA-binding domain"/>
    <property type="match status" value="2"/>
</dbReference>